<dbReference type="InterPro" id="IPR000757">
    <property type="entry name" value="Beta-glucanase-like"/>
</dbReference>
<evidence type="ECO:0000259" key="2">
    <source>
        <dbReference type="PROSITE" id="PS51762"/>
    </source>
</evidence>
<evidence type="ECO:0000256" key="1">
    <source>
        <dbReference type="ARBA" id="ARBA00006865"/>
    </source>
</evidence>
<evidence type="ECO:0000313" key="4">
    <source>
        <dbReference type="Proteomes" id="UP000824280"/>
    </source>
</evidence>
<feature type="domain" description="GH16" evidence="2">
    <location>
        <begin position="1"/>
        <end position="211"/>
    </location>
</feature>
<accession>A0ABX8ZK65</accession>
<gene>
    <name evidence="3" type="ORF">K3166_10115</name>
</gene>
<proteinExistence type="inferred from homology"/>
<dbReference type="PROSITE" id="PS51762">
    <property type="entry name" value="GH16_2"/>
    <property type="match status" value="1"/>
</dbReference>
<dbReference type="Pfam" id="PF00722">
    <property type="entry name" value="Glyco_hydro_16"/>
    <property type="match status" value="1"/>
</dbReference>
<evidence type="ECO:0000313" key="3">
    <source>
        <dbReference type="EMBL" id="QZD88534.1"/>
    </source>
</evidence>
<dbReference type="InterPro" id="IPR013320">
    <property type="entry name" value="ConA-like_dom_sf"/>
</dbReference>
<dbReference type="PANTHER" id="PTHR10963:SF55">
    <property type="entry name" value="GLYCOSIDE HYDROLASE FAMILY 16 PROTEIN"/>
    <property type="match status" value="1"/>
</dbReference>
<dbReference type="InterPro" id="IPR050546">
    <property type="entry name" value="Glycosyl_Hydrlase_16"/>
</dbReference>
<dbReference type="CDD" id="cd08023">
    <property type="entry name" value="GH16_laminarinase_like"/>
    <property type="match status" value="1"/>
</dbReference>
<dbReference type="EMBL" id="CP081297">
    <property type="protein sequence ID" value="QZD88534.1"/>
    <property type="molecule type" value="Genomic_DNA"/>
</dbReference>
<keyword evidence="4" id="KW-1185">Reference proteome</keyword>
<organism evidence="3 4">
    <name type="scientific">Qipengyuania psychrotolerans</name>
    <dbReference type="NCBI Taxonomy" id="2867238"/>
    <lineage>
        <taxon>Bacteria</taxon>
        <taxon>Pseudomonadati</taxon>
        <taxon>Pseudomonadota</taxon>
        <taxon>Alphaproteobacteria</taxon>
        <taxon>Sphingomonadales</taxon>
        <taxon>Erythrobacteraceae</taxon>
        <taxon>Qipengyuania</taxon>
    </lineage>
</organism>
<keyword evidence="3" id="KW-0378">Hydrolase</keyword>
<dbReference type="Proteomes" id="UP000824280">
    <property type="component" value="Chromosome"/>
</dbReference>
<protein>
    <submittedName>
        <fullName evidence="3">Glycoside hydrolase family 16 protein</fullName>
    </submittedName>
</protein>
<comment type="similarity">
    <text evidence="1">Belongs to the glycosyl hydrolase 16 family.</text>
</comment>
<dbReference type="PANTHER" id="PTHR10963">
    <property type="entry name" value="GLYCOSYL HYDROLASE-RELATED"/>
    <property type="match status" value="1"/>
</dbReference>
<dbReference type="GO" id="GO:0016787">
    <property type="term" value="F:hydrolase activity"/>
    <property type="evidence" value="ECO:0007669"/>
    <property type="project" value="UniProtKB-KW"/>
</dbReference>
<name>A0ABX8ZK65_9SPHN</name>
<dbReference type="SUPFAM" id="SSF49899">
    <property type="entry name" value="Concanavalin A-like lectins/glucanases"/>
    <property type="match status" value="1"/>
</dbReference>
<reference evidence="3 4" key="1">
    <citation type="submission" date="2021-08" db="EMBL/GenBank/DDBJ databases">
        <title>Comparative Genomics Analysis of the Genus Qipengyuania Reveals Extensive Genetic Diversity and Metabolic Versatility, Including the Description of Fifteen Novel Species.</title>
        <authorList>
            <person name="Liu Y."/>
        </authorList>
    </citation>
    <scope>NUCLEOTIDE SEQUENCE [LARGE SCALE GENOMIC DNA]</scope>
    <source>
        <strain evidence="3 4">1XM2-8</strain>
    </source>
</reference>
<dbReference type="Gene3D" id="2.60.120.200">
    <property type="match status" value="1"/>
</dbReference>
<sequence>MAHTPWAGDFGDARFKAPGPGHPFTISNGILSIEARKTSDGSWESGMLSSWDACNSGFAQKYGYFEIRTRLPSAPGFWPSFWLVGVDKRQGTAEIDVFEYLTHNPDKLSLGIHKHPRNQTETRKTFATRHEIEPGSLGGKFNTYGVEVTPDIVVFYLNRREIWRTPMLEEFRQPMYMLISFPTDTGQMDASTPQSVAMEIDYVRAYQRKPIGF</sequence>